<feature type="domain" description="OmpA-like" evidence="3">
    <location>
        <begin position="106"/>
        <end position="227"/>
    </location>
</feature>
<dbReference type="PANTHER" id="PTHR30329">
    <property type="entry name" value="STATOR ELEMENT OF FLAGELLAR MOTOR COMPLEX"/>
    <property type="match status" value="1"/>
</dbReference>
<dbReference type="Pfam" id="PF00691">
    <property type="entry name" value="OmpA"/>
    <property type="match status" value="1"/>
</dbReference>
<accession>A0ABM7X1E7</accession>
<dbReference type="InterPro" id="IPR050330">
    <property type="entry name" value="Bact_OuterMem_StrucFunc"/>
</dbReference>
<evidence type="ECO:0000259" key="3">
    <source>
        <dbReference type="PROSITE" id="PS51123"/>
    </source>
</evidence>
<dbReference type="EMBL" id="AP025591">
    <property type="protein sequence ID" value="BDG05617.1"/>
    <property type="molecule type" value="Genomic_DNA"/>
</dbReference>
<evidence type="ECO:0000313" key="4">
    <source>
        <dbReference type="EMBL" id="BDG05617.1"/>
    </source>
</evidence>
<feature type="coiled-coil region" evidence="2">
    <location>
        <begin position="39"/>
        <end position="94"/>
    </location>
</feature>
<evidence type="ECO:0000256" key="2">
    <source>
        <dbReference type="SAM" id="Coils"/>
    </source>
</evidence>
<keyword evidence="5" id="KW-1185">Reference proteome</keyword>
<sequence>MQVQIKVGVVLFLVGAAGCVTSGKYEKKAKESAANETRAKACEEQVAALTASNESLQRDLTAATQAHQELKVQAAAAEAKSAQYEQLAGSLQRQIRAGQIEISELRGKMIVKLKDKILFSSGSAKLSEEGRAALGVVADVFKDMKGKNVVVAGFTDDIPVASGQYRDNWELSTARAVAVVRYLTSRGVPPHMLGAAGFSEFRPIVANDTPANRSQNRRIEIALTPADYEAPVVEPR</sequence>
<dbReference type="PANTHER" id="PTHR30329:SF21">
    <property type="entry name" value="LIPOPROTEIN YIAD-RELATED"/>
    <property type="match status" value="1"/>
</dbReference>
<dbReference type="CDD" id="cd07185">
    <property type="entry name" value="OmpA_C-like"/>
    <property type="match status" value="1"/>
</dbReference>
<organism evidence="4 5">
    <name type="scientific">Anaeromyxobacter oryzae</name>
    <dbReference type="NCBI Taxonomy" id="2918170"/>
    <lineage>
        <taxon>Bacteria</taxon>
        <taxon>Pseudomonadati</taxon>
        <taxon>Myxococcota</taxon>
        <taxon>Myxococcia</taxon>
        <taxon>Myxococcales</taxon>
        <taxon>Cystobacterineae</taxon>
        <taxon>Anaeromyxobacteraceae</taxon>
        <taxon>Anaeromyxobacter</taxon>
    </lineage>
</organism>
<gene>
    <name evidence="4" type="ORF">AMOR_46130</name>
</gene>
<dbReference type="InterPro" id="IPR036737">
    <property type="entry name" value="OmpA-like_sf"/>
</dbReference>
<keyword evidence="2" id="KW-0175">Coiled coil</keyword>
<dbReference type="Gene3D" id="3.30.1330.60">
    <property type="entry name" value="OmpA-like domain"/>
    <property type="match status" value="1"/>
</dbReference>
<dbReference type="SUPFAM" id="SSF103088">
    <property type="entry name" value="OmpA-like"/>
    <property type="match status" value="1"/>
</dbReference>
<keyword evidence="1" id="KW-0472">Membrane</keyword>
<dbReference type="InterPro" id="IPR006665">
    <property type="entry name" value="OmpA-like"/>
</dbReference>
<name>A0ABM7X1E7_9BACT</name>
<proteinExistence type="predicted"/>
<evidence type="ECO:0000313" key="5">
    <source>
        <dbReference type="Proteomes" id="UP001162891"/>
    </source>
</evidence>
<reference evidence="5" key="1">
    <citation type="journal article" date="2022" name="Int. J. Syst. Evol. Microbiol.">
        <title>Anaeromyxobacter oryzae sp. nov., Anaeromyxobacter diazotrophicus sp. nov. and Anaeromyxobacter paludicola sp. nov., isolated from paddy soils.</title>
        <authorList>
            <person name="Itoh H."/>
            <person name="Xu Z."/>
            <person name="Mise K."/>
            <person name="Masuda Y."/>
            <person name="Ushijima N."/>
            <person name="Hayakawa C."/>
            <person name="Shiratori Y."/>
            <person name="Senoo K."/>
        </authorList>
    </citation>
    <scope>NUCLEOTIDE SEQUENCE [LARGE SCALE GENOMIC DNA]</scope>
    <source>
        <strain evidence="5">Red232</strain>
    </source>
</reference>
<dbReference type="RefSeq" id="WP_248354611.1">
    <property type="nucleotide sequence ID" value="NZ_AP025591.1"/>
</dbReference>
<evidence type="ECO:0000256" key="1">
    <source>
        <dbReference type="PROSITE-ProRule" id="PRU00473"/>
    </source>
</evidence>
<dbReference type="PROSITE" id="PS51257">
    <property type="entry name" value="PROKAR_LIPOPROTEIN"/>
    <property type="match status" value="1"/>
</dbReference>
<dbReference type="PROSITE" id="PS51123">
    <property type="entry name" value="OMPA_2"/>
    <property type="match status" value="1"/>
</dbReference>
<protein>
    <recommendedName>
        <fullName evidence="3">OmpA-like domain-containing protein</fullName>
    </recommendedName>
</protein>
<dbReference type="Proteomes" id="UP001162891">
    <property type="component" value="Chromosome"/>
</dbReference>